<dbReference type="Proteomes" id="UP001347796">
    <property type="component" value="Unassembled WGS sequence"/>
</dbReference>
<sequence>MDETGLTTVQKPSKIITRKGIRQVGKITSGERGVLVTVICAMSAVGVYLPPMFIFPRKRMVDSLMMGAPPQSIGRASPSGWTDSDLFIEWLKHFQEFTNTSKENQSLIILDGHHRHKTLTAIGYCRDNGIELITLPPHSTHKMQPLDRSYFKSFKSPYNSAADEWMLENPGIRLSVHEVARLTT</sequence>
<keyword evidence="4" id="KW-1185">Reference proteome</keyword>
<dbReference type="InterPro" id="IPR036397">
    <property type="entry name" value="RNaseH_sf"/>
</dbReference>
<feature type="domain" description="DDE-1" evidence="2">
    <location>
        <begin position="35"/>
        <end position="169"/>
    </location>
</feature>
<dbReference type="InterPro" id="IPR050863">
    <property type="entry name" value="CenT-Element_Derived"/>
</dbReference>
<dbReference type="GO" id="GO:0005634">
    <property type="term" value="C:nucleus"/>
    <property type="evidence" value="ECO:0007669"/>
    <property type="project" value="TreeGrafter"/>
</dbReference>
<gene>
    <name evidence="3" type="ORF">SNE40_011332</name>
</gene>
<keyword evidence="1" id="KW-1133">Transmembrane helix</keyword>
<dbReference type="GO" id="GO:0003677">
    <property type="term" value="F:DNA binding"/>
    <property type="evidence" value="ECO:0007669"/>
    <property type="project" value="TreeGrafter"/>
</dbReference>
<reference evidence="3 4" key="1">
    <citation type="submission" date="2024-01" db="EMBL/GenBank/DDBJ databases">
        <title>The genome of the rayed Mediterranean limpet Patella caerulea (Linnaeus, 1758).</title>
        <authorList>
            <person name="Anh-Thu Weber A."/>
            <person name="Halstead-Nussloch G."/>
        </authorList>
    </citation>
    <scope>NUCLEOTIDE SEQUENCE [LARGE SCALE GENOMIC DNA]</scope>
    <source>
        <strain evidence="3">AATW-2023a</strain>
        <tissue evidence="3">Whole specimen</tissue>
    </source>
</reference>
<organism evidence="3 4">
    <name type="scientific">Patella caerulea</name>
    <name type="common">Rayed Mediterranean limpet</name>
    <dbReference type="NCBI Taxonomy" id="87958"/>
    <lineage>
        <taxon>Eukaryota</taxon>
        <taxon>Metazoa</taxon>
        <taxon>Spiralia</taxon>
        <taxon>Lophotrochozoa</taxon>
        <taxon>Mollusca</taxon>
        <taxon>Gastropoda</taxon>
        <taxon>Patellogastropoda</taxon>
        <taxon>Patelloidea</taxon>
        <taxon>Patellidae</taxon>
        <taxon>Patella</taxon>
    </lineage>
</organism>
<evidence type="ECO:0000313" key="4">
    <source>
        <dbReference type="Proteomes" id="UP001347796"/>
    </source>
</evidence>
<protein>
    <recommendedName>
        <fullName evidence="2">DDE-1 domain-containing protein</fullName>
    </recommendedName>
</protein>
<evidence type="ECO:0000256" key="1">
    <source>
        <dbReference type="SAM" id="Phobius"/>
    </source>
</evidence>
<feature type="transmembrane region" description="Helical" evidence="1">
    <location>
        <begin position="34"/>
        <end position="55"/>
    </location>
</feature>
<accession>A0AAN8JJH0</accession>
<dbReference type="EMBL" id="JAZGQO010000008">
    <property type="protein sequence ID" value="KAK6178837.1"/>
    <property type="molecule type" value="Genomic_DNA"/>
</dbReference>
<dbReference type="PANTHER" id="PTHR19303">
    <property type="entry name" value="TRANSPOSON"/>
    <property type="match status" value="1"/>
</dbReference>
<comment type="caution">
    <text evidence="3">The sequence shown here is derived from an EMBL/GenBank/DDBJ whole genome shotgun (WGS) entry which is preliminary data.</text>
</comment>
<evidence type="ECO:0000313" key="3">
    <source>
        <dbReference type="EMBL" id="KAK6178837.1"/>
    </source>
</evidence>
<keyword evidence="1" id="KW-0812">Transmembrane</keyword>
<dbReference type="AlphaFoldDB" id="A0AAN8JJH0"/>
<dbReference type="Gene3D" id="3.30.420.10">
    <property type="entry name" value="Ribonuclease H-like superfamily/Ribonuclease H"/>
    <property type="match status" value="1"/>
</dbReference>
<dbReference type="Pfam" id="PF03184">
    <property type="entry name" value="DDE_1"/>
    <property type="match status" value="1"/>
</dbReference>
<evidence type="ECO:0000259" key="2">
    <source>
        <dbReference type="Pfam" id="PF03184"/>
    </source>
</evidence>
<dbReference type="InterPro" id="IPR004875">
    <property type="entry name" value="DDE_SF_endonuclease_dom"/>
</dbReference>
<proteinExistence type="predicted"/>
<dbReference type="PANTHER" id="PTHR19303:SF71">
    <property type="entry name" value="ZINC FINGER PHD-TYPE DOMAIN-CONTAINING PROTEIN"/>
    <property type="match status" value="1"/>
</dbReference>
<name>A0AAN8JJH0_PATCE</name>
<keyword evidence="1" id="KW-0472">Membrane</keyword>